<dbReference type="InterPro" id="IPR012340">
    <property type="entry name" value="NA-bd_OB-fold"/>
</dbReference>
<gene>
    <name evidence="7 9" type="primary">recO</name>
    <name evidence="9" type="ORF">Aargi30884_04800</name>
</gene>
<proteinExistence type="inferred from homology"/>
<dbReference type="GO" id="GO:0006310">
    <property type="term" value="P:DNA recombination"/>
    <property type="evidence" value="ECO:0007669"/>
    <property type="project" value="UniProtKB-UniRule"/>
</dbReference>
<evidence type="ECO:0000256" key="4">
    <source>
        <dbReference type="ARBA" id="ARBA00023172"/>
    </source>
</evidence>
<dbReference type="GO" id="GO:0043590">
    <property type="term" value="C:bacterial nucleoid"/>
    <property type="evidence" value="ECO:0007669"/>
    <property type="project" value="TreeGrafter"/>
</dbReference>
<evidence type="ECO:0000313" key="9">
    <source>
        <dbReference type="EMBL" id="BBK21577.1"/>
    </source>
</evidence>
<evidence type="ECO:0000256" key="7">
    <source>
        <dbReference type="HAMAP-Rule" id="MF_00201"/>
    </source>
</evidence>
<feature type="domain" description="DNA replication/recombination mediator RecO N-terminal" evidence="8">
    <location>
        <begin position="1"/>
        <end position="80"/>
    </location>
</feature>
<sequence length="247" mass="28614">MIEQIDAIILDSKDYKEKDALLSVLSLKYGILHLVARGIRKINSKNASACLPFTYAKLMVDLKEQRSLHTLQSAVILKSYRKIREDLLKQSIASYFCEMIEKSNFDEDVFSILLEALSCLQDTKNPFSVLCLFQSIMNRMHGIEPFVDGCVRCGGLHNIYALSYRDGGFVCSSCYRQGIDSVQDKERLKKFRILCKAKWEHYEIIKEIPFDYDDFLHVYTYFEEYAGIGMKSIRFLKTICEMEVKAK</sequence>
<name>A0A6N4TFU9_9FIRM</name>
<comment type="function">
    <text evidence="7">Involved in DNA repair and RecF pathway recombination.</text>
</comment>
<evidence type="ECO:0000256" key="5">
    <source>
        <dbReference type="ARBA" id="ARBA00023204"/>
    </source>
</evidence>
<dbReference type="GO" id="GO:0006302">
    <property type="term" value="P:double-strand break repair"/>
    <property type="evidence" value="ECO:0007669"/>
    <property type="project" value="TreeGrafter"/>
</dbReference>
<evidence type="ECO:0000256" key="2">
    <source>
        <dbReference type="ARBA" id="ARBA00021310"/>
    </source>
</evidence>
<protein>
    <recommendedName>
        <fullName evidence="2 7">DNA repair protein RecO</fullName>
    </recommendedName>
    <alternativeName>
        <fullName evidence="6 7">Recombination protein O</fullName>
    </alternativeName>
</protein>
<evidence type="ECO:0000256" key="6">
    <source>
        <dbReference type="ARBA" id="ARBA00033409"/>
    </source>
</evidence>
<dbReference type="KEGG" id="aarg:Aargi30884_04800"/>
<dbReference type="RefSeq" id="WP_115714804.1">
    <property type="nucleotide sequence ID" value="NZ_AP019695.1"/>
</dbReference>
<accession>A0A6N4TFU9</accession>
<dbReference type="Pfam" id="PF11967">
    <property type="entry name" value="RecO_N"/>
    <property type="match status" value="1"/>
</dbReference>
<dbReference type="HAMAP" id="MF_00201">
    <property type="entry name" value="RecO"/>
    <property type="match status" value="1"/>
</dbReference>
<dbReference type="EMBL" id="AP019695">
    <property type="protein sequence ID" value="BBK21577.1"/>
    <property type="molecule type" value="Genomic_DNA"/>
</dbReference>
<dbReference type="PANTHER" id="PTHR33991:SF1">
    <property type="entry name" value="DNA REPAIR PROTEIN RECO"/>
    <property type="match status" value="1"/>
</dbReference>
<dbReference type="InterPro" id="IPR022572">
    <property type="entry name" value="DNA_rep/recomb_RecO_N"/>
</dbReference>
<keyword evidence="4 7" id="KW-0233">DNA recombination</keyword>
<reference evidence="10" key="1">
    <citation type="submission" date="2019-05" db="EMBL/GenBank/DDBJ databases">
        <title>Complete genome sequencing of Absiella argi strain JCM 30884.</title>
        <authorList>
            <person name="Sakamoto M."/>
            <person name="Murakami T."/>
            <person name="Mori H."/>
        </authorList>
    </citation>
    <scope>NUCLEOTIDE SEQUENCE [LARGE SCALE GENOMIC DNA]</scope>
    <source>
        <strain evidence="10">JCM 30884</strain>
    </source>
</reference>
<dbReference type="InterPro" id="IPR037278">
    <property type="entry name" value="ARFGAP/RecO"/>
</dbReference>
<evidence type="ECO:0000256" key="1">
    <source>
        <dbReference type="ARBA" id="ARBA00007452"/>
    </source>
</evidence>
<dbReference type="PANTHER" id="PTHR33991">
    <property type="entry name" value="DNA REPAIR PROTEIN RECO"/>
    <property type="match status" value="1"/>
</dbReference>
<dbReference type="NCBIfam" id="TIGR00613">
    <property type="entry name" value="reco"/>
    <property type="match status" value="1"/>
</dbReference>
<dbReference type="AlphaFoldDB" id="A0A6N4TFU9"/>
<dbReference type="InterPro" id="IPR042242">
    <property type="entry name" value="RecO_C"/>
</dbReference>
<comment type="similarity">
    <text evidence="1 7">Belongs to the RecO family.</text>
</comment>
<dbReference type="Gene3D" id="2.40.50.140">
    <property type="entry name" value="Nucleic acid-binding proteins"/>
    <property type="match status" value="1"/>
</dbReference>
<dbReference type="Gene3D" id="1.20.1440.120">
    <property type="entry name" value="Recombination protein O, C-terminal domain"/>
    <property type="match status" value="1"/>
</dbReference>
<keyword evidence="5 7" id="KW-0234">DNA repair</keyword>
<dbReference type="Pfam" id="PF02565">
    <property type="entry name" value="RecO_C"/>
    <property type="match status" value="1"/>
</dbReference>
<dbReference type="Proteomes" id="UP000464754">
    <property type="component" value="Chromosome"/>
</dbReference>
<organism evidence="9 10">
    <name type="scientific">Amedibacterium intestinale</name>
    <dbReference type="NCBI Taxonomy" id="2583452"/>
    <lineage>
        <taxon>Bacteria</taxon>
        <taxon>Bacillati</taxon>
        <taxon>Bacillota</taxon>
        <taxon>Erysipelotrichia</taxon>
        <taxon>Erysipelotrichales</taxon>
        <taxon>Erysipelotrichaceae</taxon>
        <taxon>Amedibacterium</taxon>
    </lineage>
</organism>
<keyword evidence="3 7" id="KW-0227">DNA damage</keyword>
<evidence type="ECO:0000259" key="8">
    <source>
        <dbReference type="Pfam" id="PF11967"/>
    </source>
</evidence>
<dbReference type="SUPFAM" id="SSF50249">
    <property type="entry name" value="Nucleic acid-binding proteins"/>
    <property type="match status" value="1"/>
</dbReference>
<dbReference type="SUPFAM" id="SSF57863">
    <property type="entry name" value="ArfGap/RecO-like zinc finger"/>
    <property type="match status" value="1"/>
</dbReference>
<dbReference type="InterPro" id="IPR003717">
    <property type="entry name" value="RecO"/>
</dbReference>
<keyword evidence="10" id="KW-1185">Reference proteome</keyword>
<evidence type="ECO:0000256" key="3">
    <source>
        <dbReference type="ARBA" id="ARBA00022763"/>
    </source>
</evidence>
<evidence type="ECO:0000313" key="10">
    <source>
        <dbReference type="Proteomes" id="UP000464754"/>
    </source>
</evidence>